<keyword evidence="5" id="KW-0862">Zinc</keyword>
<evidence type="ECO:0000256" key="6">
    <source>
        <dbReference type="SAM" id="Phobius"/>
    </source>
</evidence>
<comment type="similarity">
    <text evidence="1">Belongs to the peptidase M20A family.</text>
</comment>
<dbReference type="AlphaFoldDB" id="Q6SFC6"/>
<evidence type="ECO:0000256" key="4">
    <source>
        <dbReference type="ARBA" id="ARBA00022801"/>
    </source>
</evidence>
<gene>
    <name evidence="8" type="ORF">MBMO_EBAC000-69B03.45</name>
</gene>
<evidence type="ECO:0000256" key="3">
    <source>
        <dbReference type="ARBA" id="ARBA00022723"/>
    </source>
</evidence>
<dbReference type="PANTHER" id="PTHR45962:SF1">
    <property type="entry name" value="N-FATTY-ACYL-AMINO ACID SYNTHASE_HYDROLASE PM20D1"/>
    <property type="match status" value="1"/>
</dbReference>
<dbReference type="SUPFAM" id="SSF53187">
    <property type="entry name" value="Zn-dependent exopeptidases"/>
    <property type="match status" value="1"/>
</dbReference>
<keyword evidence="6" id="KW-0812">Transmembrane</keyword>
<dbReference type="Gene3D" id="1.10.150.900">
    <property type="match status" value="1"/>
</dbReference>
<keyword evidence="6" id="KW-0472">Membrane</keyword>
<protein>
    <submittedName>
        <fullName evidence="8">Peptidase, M20/M25/M40 family</fullName>
    </submittedName>
</protein>
<accession>Q6SFC6</accession>
<dbReference type="Pfam" id="PF07687">
    <property type="entry name" value="M20_dimer"/>
    <property type="match status" value="1"/>
</dbReference>
<feature type="transmembrane region" description="Helical" evidence="6">
    <location>
        <begin position="31"/>
        <end position="49"/>
    </location>
</feature>
<keyword evidence="6" id="KW-1133">Transmembrane helix</keyword>
<dbReference type="InterPro" id="IPR011650">
    <property type="entry name" value="Peptidase_M20_dimer"/>
</dbReference>
<dbReference type="GO" id="GO:0046872">
    <property type="term" value="F:metal ion binding"/>
    <property type="evidence" value="ECO:0007669"/>
    <property type="project" value="UniProtKB-KW"/>
</dbReference>
<feature type="domain" description="Peptidase M20 dimerisation" evidence="7">
    <location>
        <begin position="244"/>
        <end position="388"/>
    </location>
</feature>
<evidence type="ECO:0000313" key="8">
    <source>
        <dbReference type="EMBL" id="AAR38296.1"/>
    </source>
</evidence>
<keyword evidence="2" id="KW-0645">Protease</keyword>
<evidence type="ECO:0000256" key="5">
    <source>
        <dbReference type="ARBA" id="ARBA00022833"/>
    </source>
</evidence>
<dbReference type="PANTHER" id="PTHR45962">
    <property type="entry name" value="N-FATTY-ACYL-AMINO ACID SYNTHASE/HYDROLASE PM20D1"/>
    <property type="match status" value="1"/>
</dbReference>
<keyword evidence="3" id="KW-0479">Metal-binding</keyword>
<evidence type="ECO:0000256" key="1">
    <source>
        <dbReference type="ARBA" id="ARBA00006247"/>
    </source>
</evidence>
<dbReference type="InterPro" id="IPR001261">
    <property type="entry name" value="ArgE/DapE_CS"/>
</dbReference>
<reference evidence="8" key="1">
    <citation type="submission" date="2003-11" db="EMBL/GenBank/DDBJ databases">
        <authorList>
            <person name="Heidelberg J.F."/>
            <person name="Eisen J.A."/>
            <person name="Nelson W.C."/>
            <person name="DeLong E.F."/>
        </authorList>
    </citation>
    <scope>NUCLEOTIDE SEQUENCE</scope>
</reference>
<dbReference type="GO" id="GO:0006508">
    <property type="term" value="P:proteolysis"/>
    <property type="evidence" value="ECO:0007669"/>
    <property type="project" value="UniProtKB-KW"/>
</dbReference>
<dbReference type="SUPFAM" id="SSF55031">
    <property type="entry name" value="Bacterial exopeptidase dimerisation domain"/>
    <property type="match status" value="1"/>
</dbReference>
<dbReference type="InterPro" id="IPR047177">
    <property type="entry name" value="Pept_M20A"/>
</dbReference>
<dbReference type="EMBL" id="AY458648">
    <property type="protein sequence ID" value="AAR38296.1"/>
    <property type="molecule type" value="Genomic_DNA"/>
</dbReference>
<dbReference type="Gene3D" id="3.30.70.360">
    <property type="match status" value="1"/>
</dbReference>
<dbReference type="Pfam" id="PF01546">
    <property type="entry name" value="Peptidase_M20"/>
    <property type="match status" value="1"/>
</dbReference>
<dbReference type="Gene3D" id="3.40.630.10">
    <property type="entry name" value="Zn peptidases"/>
    <property type="match status" value="1"/>
</dbReference>
<sequence length="494" mass="54001">MLKSNALKNKKSKIQQRNTPIQGAAKRLQSVTWWAVLVGLIILPIHLSFGASPLDRLATAVRFKTVSSQDTSKIDYRAFAELNEFLASTYPKTFEQLDVEYINTYSILLRWAGSDPSQNPVLFTAHTDVVPIEIGTENGWQHPPFAGVIENNNLYGRGTLDDKQGVLSLLEATETLLEEGYQPRRTLVFGFGHDEEIGGGNGAAALAERMRELNLSFDWMVDEGGFVVRDTPLLPGRDLAMINVAEKGYVTLTLTTQAPGGHSSSPAKTGAIGTLARALDRIESNPFEPKLVEPMRSALTMMAAEMSQPERFLFNNLWLFDSLIAGQMAKDTTTQPMVRTTTALTMINAGIKENVIPQRAEAKVNFRLLPGDTVDMLIATITEIVDDPSVVITNDRWMDRPGVADANGNGFAVISAATATVYPNALAIPSLLQATTDTRHYVNLAKDQYRFHGNSIDASQARSVHGTNEYISERSYNNAIAVARGMLKGAGDGL</sequence>
<dbReference type="InterPro" id="IPR002933">
    <property type="entry name" value="Peptidase_M20"/>
</dbReference>
<name>Q6SFC6_9BACT</name>
<evidence type="ECO:0000256" key="2">
    <source>
        <dbReference type="ARBA" id="ARBA00022670"/>
    </source>
</evidence>
<reference evidence="8" key="2">
    <citation type="submission" date="2003-12" db="EMBL/GenBank/DDBJ databases">
        <title>Monterey Bay Coastal Ocean Microbial Observatory environmental clone sequencing.</title>
        <authorList>
            <person name="DeLong E.F."/>
        </authorList>
    </citation>
    <scope>NUCLEOTIDE SEQUENCE</scope>
</reference>
<keyword evidence="4" id="KW-0378">Hydrolase</keyword>
<evidence type="ECO:0000259" key="7">
    <source>
        <dbReference type="Pfam" id="PF07687"/>
    </source>
</evidence>
<dbReference type="InterPro" id="IPR036264">
    <property type="entry name" value="Bact_exopeptidase_dim_dom"/>
</dbReference>
<dbReference type="PROSITE" id="PS00758">
    <property type="entry name" value="ARGE_DAPE_CPG2_1"/>
    <property type="match status" value="1"/>
</dbReference>
<proteinExistence type="inferred from homology"/>
<organism evidence="8">
    <name type="scientific">uncultured marine bacterium 581</name>
    <dbReference type="NCBI Taxonomy" id="257401"/>
    <lineage>
        <taxon>Bacteria</taxon>
        <taxon>environmental samples</taxon>
    </lineage>
</organism>
<dbReference type="GO" id="GO:0008233">
    <property type="term" value="F:peptidase activity"/>
    <property type="evidence" value="ECO:0007669"/>
    <property type="project" value="UniProtKB-KW"/>
</dbReference>